<keyword evidence="2" id="KW-1185">Reference proteome</keyword>
<dbReference type="InParanoid" id="A0A0C3D3A0"/>
<dbReference type="AlphaFoldDB" id="A0A0C3D3A0"/>
<accession>A0A0C3D3A0</accession>
<protein>
    <submittedName>
        <fullName evidence="1">Uncharacterized protein</fullName>
    </submittedName>
</protein>
<evidence type="ECO:0000313" key="2">
    <source>
        <dbReference type="Proteomes" id="UP000053989"/>
    </source>
</evidence>
<evidence type="ECO:0000313" key="1">
    <source>
        <dbReference type="EMBL" id="KIM50894.1"/>
    </source>
</evidence>
<gene>
    <name evidence="1" type="ORF">SCLCIDRAFT_1225031</name>
</gene>
<organism evidence="1 2">
    <name type="scientific">Scleroderma citrinum Foug A</name>
    <dbReference type="NCBI Taxonomy" id="1036808"/>
    <lineage>
        <taxon>Eukaryota</taxon>
        <taxon>Fungi</taxon>
        <taxon>Dikarya</taxon>
        <taxon>Basidiomycota</taxon>
        <taxon>Agaricomycotina</taxon>
        <taxon>Agaricomycetes</taxon>
        <taxon>Agaricomycetidae</taxon>
        <taxon>Boletales</taxon>
        <taxon>Sclerodermatineae</taxon>
        <taxon>Sclerodermataceae</taxon>
        <taxon>Scleroderma</taxon>
    </lineage>
</organism>
<dbReference type="EMBL" id="KN822312">
    <property type="protein sequence ID" value="KIM50894.1"/>
    <property type="molecule type" value="Genomic_DNA"/>
</dbReference>
<dbReference type="Proteomes" id="UP000053989">
    <property type="component" value="Unassembled WGS sequence"/>
</dbReference>
<reference evidence="1 2" key="1">
    <citation type="submission" date="2014-04" db="EMBL/GenBank/DDBJ databases">
        <authorList>
            <consortium name="DOE Joint Genome Institute"/>
            <person name="Kuo A."/>
            <person name="Kohler A."/>
            <person name="Nagy L.G."/>
            <person name="Floudas D."/>
            <person name="Copeland A."/>
            <person name="Barry K.W."/>
            <person name="Cichocki N."/>
            <person name="Veneault-Fourrey C."/>
            <person name="LaButti K."/>
            <person name="Lindquist E.A."/>
            <person name="Lipzen A."/>
            <person name="Lundell T."/>
            <person name="Morin E."/>
            <person name="Murat C."/>
            <person name="Sun H."/>
            <person name="Tunlid A."/>
            <person name="Henrissat B."/>
            <person name="Grigoriev I.V."/>
            <person name="Hibbett D.S."/>
            <person name="Martin F."/>
            <person name="Nordberg H.P."/>
            <person name="Cantor M.N."/>
            <person name="Hua S.X."/>
        </authorList>
    </citation>
    <scope>NUCLEOTIDE SEQUENCE [LARGE SCALE GENOMIC DNA]</scope>
    <source>
        <strain evidence="1 2">Foug A</strain>
    </source>
</reference>
<dbReference type="HOGENOM" id="CLU_104751_1_0_1"/>
<name>A0A0C3D3A0_9AGAM</name>
<reference evidence="2" key="2">
    <citation type="submission" date="2015-01" db="EMBL/GenBank/DDBJ databases">
        <title>Evolutionary Origins and Diversification of the Mycorrhizal Mutualists.</title>
        <authorList>
            <consortium name="DOE Joint Genome Institute"/>
            <consortium name="Mycorrhizal Genomics Consortium"/>
            <person name="Kohler A."/>
            <person name="Kuo A."/>
            <person name="Nagy L.G."/>
            <person name="Floudas D."/>
            <person name="Copeland A."/>
            <person name="Barry K.W."/>
            <person name="Cichocki N."/>
            <person name="Veneault-Fourrey C."/>
            <person name="LaButti K."/>
            <person name="Lindquist E.A."/>
            <person name="Lipzen A."/>
            <person name="Lundell T."/>
            <person name="Morin E."/>
            <person name="Murat C."/>
            <person name="Riley R."/>
            <person name="Ohm R."/>
            <person name="Sun H."/>
            <person name="Tunlid A."/>
            <person name="Henrissat B."/>
            <person name="Grigoriev I.V."/>
            <person name="Hibbett D.S."/>
            <person name="Martin F."/>
        </authorList>
    </citation>
    <scope>NUCLEOTIDE SEQUENCE [LARGE SCALE GENOMIC DNA]</scope>
    <source>
        <strain evidence="2">Foug A</strain>
    </source>
</reference>
<sequence>MILDRPRKYGGYEIDRVPGNFSAVSDGIKLGDYGHFTDSKEFRCEGNLFANLESLSLMADITPRQHKPSSYVTACNLTDFDYFNLYKPLMLSLPSNDDLKSLLTSLSTRLTNRYLVTRAIQYFDDPGSSIVRYLCDIAKPFVWYRSENTGSASEERSGNE</sequence>
<proteinExistence type="predicted"/>